<organism evidence="3 4">
    <name type="scientific">Ramlibacter lithotrophicus</name>
    <dbReference type="NCBI Taxonomy" id="2606681"/>
    <lineage>
        <taxon>Bacteria</taxon>
        <taxon>Pseudomonadati</taxon>
        <taxon>Pseudomonadota</taxon>
        <taxon>Betaproteobacteria</taxon>
        <taxon>Burkholderiales</taxon>
        <taxon>Comamonadaceae</taxon>
        <taxon>Ramlibacter</taxon>
    </lineage>
</organism>
<dbReference type="EMBL" id="VTOX01000017">
    <property type="protein sequence ID" value="NKE69123.1"/>
    <property type="molecule type" value="Genomic_DNA"/>
</dbReference>
<feature type="coiled-coil region" evidence="1">
    <location>
        <begin position="69"/>
        <end position="96"/>
    </location>
</feature>
<dbReference type="GO" id="GO:0003677">
    <property type="term" value="F:DNA binding"/>
    <property type="evidence" value="ECO:0007669"/>
    <property type="project" value="InterPro"/>
</dbReference>
<dbReference type="RefSeq" id="WP_168110264.1">
    <property type="nucleotide sequence ID" value="NZ_VTOX01000017.1"/>
</dbReference>
<evidence type="ECO:0000256" key="1">
    <source>
        <dbReference type="SAM" id="Coils"/>
    </source>
</evidence>
<dbReference type="InterPro" id="IPR002514">
    <property type="entry name" value="Transposase_8"/>
</dbReference>
<dbReference type="GO" id="GO:0006313">
    <property type="term" value="P:DNA transposition"/>
    <property type="evidence" value="ECO:0007669"/>
    <property type="project" value="InterPro"/>
</dbReference>
<evidence type="ECO:0000313" key="3">
    <source>
        <dbReference type="EMBL" id="NKE69123.1"/>
    </source>
</evidence>
<name>A0A7X6DLF3_9BURK</name>
<comment type="caution">
    <text evidence="3">The sequence shown here is derived from an EMBL/GenBank/DDBJ whole genome shotgun (WGS) entry which is preliminary data.</text>
</comment>
<dbReference type="Proteomes" id="UP000521868">
    <property type="component" value="Unassembled WGS sequence"/>
</dbReference>
<dbReference type="AlphaFoldDB" id="A0A7X6DLF3"/>
<dbReference type="InterPro" id="IPR009057">
    <property type="entry name" value="Homeodomain-like_sf"/>
</dbReference>
<proteinExistence type="predicted"/>
<dbReference type="Gene3D" id="1.10.10.60">
    <property type="entry name" value="Homeodomain-like"/>
    <property type="match status" value="1"/>
</dbReference>
<dbReference type="GO" id="GO:0004803">
    <property type="term" value="F:transposase activity"/>
    <property type="evidence" value="ECO:0007669"/>
    <property type="project" value="InterPro"/>
</dbReference>
<feature type="region of interest" description="Disordered" evidence="2">
    <location>
        <begin position="99"/>
        <end position="121"/>
    </location>
</feature>
<accession>A0A7X6DLF3</accession>
<reference evidence="3 4" key="1">
    <citation type="journal article" date="2020" name="Nature">
        <title>Bacterial chemolithoautotrophy via manganese oxidation.</title>
        <authorList>
            <person name="Yu H."/>
            <person name="Leadbetter J.R."/>
        </authorList>
    </citation>
    <scope>NUCLEOTIDE SEQUENCE [LARGE SCALE GENOMIC DNA]</scope>
    <source>
        <strain evidence="3 4">RBP-1</strain>
    </source>
</reference>
<sequence length="121" mass="13833">MGRRIGPAKIKKYGLEFKLKAVQLSSQPGVLIKDVAESLCIHPFMLSKWRKQVRDGELVGDPPALEPQEAAELRRLREVEQQFKRLQMEHDLLKKAIRFASERKAKSSPSSRQTGKPIRSK</sequence>
<dbReference type="Pfam" id="PF01527">
    <property type="entry name" value="HTH_Tnp_1"/>
    <property type="match status" value="1"/>
</dbReference>
<gene>
    <name evidence="3" type="ORF">RAMLITH_25245</name>
</gene>
<dbReference type="SUPFAM" id="SSF46689">
    <property type="entry name" value="Homeodomain-like"/>
    <property type="match status" value="1"/>
</dbReference>
<evidence type="ECO:0000313" key="4">
    <source>
        <dbReference type="Proteomes" id="UP000521868"/>
    </source>
</evidence>
<keyword evidence="4" id="KW-1185">Reference proteome</keyword>
<protein>
    <submittedName>
        <fullName evidence="3">Transposase</fullName>
    </submittedName>
</protein>
<keyword evidence="1" id="KW-0175">Coiled coil</keyword>
<evidence type="ECO:0000256" key="2">
    <source>
        <dbReference type="SAM" id="MobiDB-lite"/>
    </source>
</evidence>